<accession>A0A8H4AIY4</accession>
<name>A0A8H4AIY4_GIGMA</name>
<dbReference type="AlphaFoldDB" id="A0A8H4AIY4"/>
<protein>
    <submittedName>
        <fullName evidence="2">Uncharacterized protein</fullName>
    </submittedName>
</protein>
<comment type="caution">
    <text evidence="2">The sequence shown here is derived from an EMBL/GenBank/DDBJ whole genome shotgun (WGS) entry which is preliminary data.</text>
</comment>
<sequence>MGKEKKEKKTKNVKKGKQFSFKKIYTPETISTYFELRQRNQENNNRCKQEINQLEEECLGSPSNFWQWSNQSRRQTFPIPSNSKMNEHTSKIPIPKPLIRSNSVSSAFSSFQKVAQQSECRTQTVDGFKEVPKIAQQSESRTQAVNGFKEIPKVAQQSESRSQPVNGFKEDVFTQVLMPNYDITTFNTNNETIPIVSSVLPFQVNFTNSFNSNHSIFNIDPHASVAYELATSNAVPLIRLNNSSNENVIVDEQVFNNCQIVDMSQAFDNYYPMDTMQPSECNFSDSLPLLPIRRF</sequence>
<dbReference type="Proteomes" id="UP000439903">
    <property type="component" value="Unassembled WGS sequence"/>
</dbReference>
<dbReference type="EMBL" id="WTPW01000546">
    <property type="protein sequence ID" value="KAF0501081.1"/>
    <property type="molecule type" value="Genomic_DNA"/>
</dbReference>
<evidence type="ECO:0000256" key="1">
    <source>
        <dbReference type="SAM" id="MobiDB-lite"/>
    </source>
</evidence>
<evidence type="ECO:0000313" key="3">
    <source>
        <dbReference type="Proteomes" id="UP000439903"/>
    </source>
</evidence>
<keyword evidence="3" id="KW-1185">Reference proteome</keyword>
<reference evidence="2 3" key="1">
    <citation type="journal article" date="2019" name="Environ. Microbiol.">
        <title>At the nexus of three kingdoms: the genome of the mycorrhizal fungus Gigaspora margarita provides insights into plant, endobacterial and fungal interactions.</title>
        <authorList>
            <person name="Venice F."/>
            <person name="Ghignone S."/>
            <person name="Salvioli di Fossalunga A."/>
            <person name="Amselem J."/>
            <person name="Novero M."/>
            <person name="Xianan X."/>
            <person name="Sedzielewska Toro K."/>
            <person name="Morin E."/>
            <person name="Lipzen A."/>
            <person name="Grigoriev I.V."/>
            <person name="Henrissat B."/>
            <person name="Martin F.M."/>
            <person name="Bonfante P."/>
        </authorList>
    </citation>
    <scope>NUCLEOTIDE SEQUENCE [LARGE SCALE GENOMIC DNA]</scope>
    <source>
        <strain evidence="2 3">BEG34</strain>
    </source>
</reference>
<proteinExistence type="predicted"/>
<organism evidence="2 3">
    <name type="scientific">Gigaspora margarita</name>
    <dbReference type="NCBI Taxonomy" id="4874"/>
    <lineage>
        <taxon>Eukaryota</taxon>
        <taxon>Fungi</taxon>
        <taxon>Fungi incertae sedis</taxon>
        <taxon>Mucoromycota</taxon>
        <taxon>Glomeromycotina</taxon>
        <taxon>Glomeromycetes</taxon>
        <taxon>Diversisporales</taxon>
        <taxon>Gigasporaceae</taxon>
        <taxon>Gigaspora</taxon>
    </lineage>
</organism>
<gene>
    <name evidence="2" type="ORF">F8M41_020154</name>
</gene>
<evidence type="ECO:0000313" key="2">
    <source>
        <dbReference type="EMBL" id="KAF0501081.1"/>
    </source>
</evidence>
<feature type="region of interest" description="Disordered" evidence="1">
    <location>
        <begin position="77"/>
        <end position="96"/>
    </location>
</feature>